<dbReference type="InterPro" id="IPR002347">
    <property type="entry name" value="SDR_fam"/>
</dbReference>
<comment type="caution">
    <text evidence="3">The sequence shown here is derived from an EMBL/GenBank/DDBJ whole genome shotgun (WGS) entry which is preliminary data.</text>
</comment>
<feature type="transmembrane region" description="Helical" evidence="2">
    <location>
        <begin position="6"/>
        <end position="25"/>
    </location>
</feature>
<dbReference type="InterPro" id="IPR036291">
    <property type="entry name" value="NAD(P)-bd_dom_sf"/>
</dbReference>
<reference evidence="3 4" key="1">
    <citation type="journal article" date="2024" name="Nat. Commun.">
        <title>Phylogenomics reveals the evolutionary origins of lichenization in chlorophyte algae.</title>
        <authorList>
            <person name="Puginier C."/>
            <person name="Libourel C."/>
            <person name="Otte J."/>
            <person name="Skaloud P."/>
            <person name="Haon M."/>
            <person name="Grisel S."/>
            <person name="Petersen M."/>
            <person name="Berrin J.G."/>
            <person name="Delaux P.M."/>
            <person name="Dal Grande F."/>
            <person name="Keller J."/>
        </authorList>
    </citation>
    <scope>NUCLEOTIDE SEQUENCE [LARGE SCALE GENOMIC DNA]</scope>
    <source>
        <strain evidence="3 4">SAG 216-7</strain>
    </source>
</reference>
<evidence type="ECO:0000313" key="3">
    <source>
        <dbReference type="EMBL" id="KAK9909187.1"/>
    </source>
</evidence>
<dbReference type="Pfam" id="PF00106">
    <property type="entry name" value="adh_short"/>
    <property type="match status" value="1"/>
</dbReference>
<dbReference type="InterPro" id="IPR052625">
    <property type="entry name" value="Chl_b_Red"/>
</dbReference>
<dbReference type="PANTHER" id="PTHR24314">
    <property type="entry name" value="NON-SPECIFIC LIPID TRANSFER PROTEIN-RELATED"/>
    <property type="match status" value="1"/>
</dbReference>
<keyword evidence="2" id="KW-1133">Transmembrane helix</keyword>
<proteinExistence type="inferred from homology"/>
<keyword evidence="4" id="KW-1185">Reference proteome</keyword>
<dbReference type="PANTHER" id="PTHR24314:SF21">
    <property type="entry name" value="CHLOROPHYLL(IDE) B REDUCTASE NYC1, CHLOROPLASTIC-RELATED"/>
    <property type="match status" value="1"/>
</dbReference>
<gene>
    <name evidence="3" type="ORF">WJX75_008423</name>
</gene>
<keyword evidence="2" id="KW-0472">Membrane</keyword>
<dbReference type="Gene3D" id="3.40.50.720">
    <property type="entry name" value="NAD(P)-binding Rossmann-like Domain"/>
    <property type="match status" value="1"/>
</dbReference>
<dbReference type="Proteomes" id="UP001491310">
    <property type="component" value="Unassembled WGS sequence"/>
</dbReference>
<accession>A0ABR2YQW5</accession>
<evidence type="ECO:0000256" key="2">
    <source>
        <dbReference type="SAM" id="Phobius"/>
    </source>
</evidence>
<dbReference type="EMBL" id="JALJOT010000007">
    <property type="protein sequence ID" value="KAK9909187.1"/>
    <property type="molecule type" value="Genomic_DNA"/>
</dbReference>
<evidence type="ECO:0008006" key="5">
    <source>
        <dbReference type="Google" id="ProtNLM"/>
    </source>
</evidence>
<protein>
    <recommendedName>
        <fullName evidence="5">NAD(P)-binding protein</fullName>
    </recommendedName>
</protein>
<dbReference type="PRINTS" id="PR00081">
    <property type="entry name" value="GDHRDH"/>
</dbReference>
<comment type="similarity">
    <text evidence="1">Belongs to the short-chain dehydrogenases/reductases (SDR) family.</text>
</comment>
<name>A0ABR2YQW5_9CHLO</name>
<organism evidence="3 4">
    <name type="scientific">Coccomyxa subellipsoidea</name>
    <dbReference type="NCBI Taxonomy" id="248742"/>
    <lineage>
        <taxon>Eukaryota</taxon>
        <taxon>Viridiplantae</taxon>
        <taxon>Chlorophyta</taxon>
        <taxon>core chlorophytes</taxon>
        <taxon>Trebouxiophyceae</taxon>
        <taxon>Trebouxiophyceae incertae sedis</taxon>
        <taxon>Coccomyxaceae</taxon>
        <taxon>Coccomyxa</taxon>
    </lineage>
</organism>
<dbReference type="CDD" id="cd05233">
    <property type="entry name" value="SDR_c"/>
    <property type="match status" value="1"/>
</dbReference>
<evidence type="ECO:0000256" key="1">
    <source>
        <dbReference type="RuleBase" id="RU000363"/>
    </source>
</evidence>
<sequence length="305" mass="33000">MLDPVSVAAGAAIVPLIWVGSKLFGSLRNHAHRDRGVRGLKVVITGSSRGLGYALADQFLAFGDDVVVSSRTEHACKEAAEKLTQKYPARNVLHFPCDIRNADEAVALARFAQEKLGRLDIWVNNAGVSQTHKSELQDTSPELLEQVLTTNLLGSIYGARAALQVFSEQENGGKLFFIDGTGAWGNATPGNVAYGASKRAITQLKASLVAETKNEREIAIHIASPGMVATELLLGGDKDARASKFINILAEDASTVAAWMVPRMRGVRGSGKYFKFLTTKGVLWRFLTAQGRKGRFLPEHREKAA</sequence>
<dbReference type="PRINTS" id="PR00080">
    <property type="entry name" value="SDRFAMILY"/>
</dbReference>
<keyword evidence="2" id="KW-0812">Transmembrane</keyword>
<evidence type="ECO:0000313" key="4">
    <source>
        <dbReference type="Proteomes" id="UP001491310"/>
    </source>
</evidence>
<dbReference type="SUPFAM" id="SSF51735">
    <property type="entry name" value="NAD(P)-binding Rossmann-fold domains"/>
    <property type="match status" value="1"/>
</dbReference>